<sequence length="161" mass="17478">MRVEDQDAFLAAHRTMAAEGFNFGLGLQNDMSWGRYLEALEEGRAGINLPKGMVPAPFLVADVGGEIVGRTSIRHVINDFLASVGGHIGYAVLPQHRRRGYATEILRQSLVVARAHGVKRVLVTCDDNIASIAVIEACGGQLDSLVPAEPGAPSRRRYWID</sequence>
<keyword evidence="2" id="KW-1185">Reference proteome</keyword>
<dbReference type="Gene3D" id="3.40.630.30">
    <property type="match status" value="1"/>
</dbReference>
<dbReference type="CDD" id="cd04301">
    <property type="entry name" value="NAT_SF"/>
    <property type="match status" value="1"/>
</dbReference>
<dbReference type="eggNOG" id="COG3981">
    <property type="taxonomic scope" value="Bacteria"/>
</dbReference>
<dbReference type="KEGG" id="sen:SACE_0740"/>
<name>A4F7Q7_SACEN</name>
<dbReference type="Proteomes" id="UP000006728">
    <property type="component" value="Chromosome"/>
</dbReference>
<dbReference type="PANTHER" id="PTHR39173">
    <property type="entry name" value="ACETYLTRANSFERASE"/>
    <property type="match status" value="1"/>
</dbReference>
<evidence type="ECO:0000313" key="1">
    <source>
        <dbReference type="EMBL" id="CAM00081.1"/>
    </source>
</evidence>
<gene>
    <name evidence="1" type="ordered locus">SACE_0740</name>
</gene>
<dbReference type="HOGENOM" id="CLU_113231_1_0_11"/>
<reference evidence="1 2" key="1">
    <citation type="journal article" date="2007" name="Nat. Biotechnol.">
        <title>Complete genome sequence of the erythromycin-producing bacterium Saccharopolyspora erythraea NRRL23338.</title>
        <authorList>
            <person name="Oliynyk M."/>
            <person name="Samborskyy M."/>
            <person name="Lester J.B."/>
            <person name="Mironenko T."/>
            <person name="Scott N."/>
            <person name="Dickens S."/>
            <person name="Haydock S.F."/>
            <person name="Leadlay P.F."/>
        </authorList>
    </citation>
    <scope>NUCLEOTIDE SEQUENCE [LARGE SCALE GENOMIC DNA]</scope>
    <source>
        <strain evidence="2">ATCC 11635 / DSM 40517 / JCM 4748 / NBRC 13426 / NCIMB 8594 / NRRL 2338</strain>
    </source>
</reference>
<proteinExistence type="predicted"/>
<accession>A4F7Q7</accession>
<dbReference type="PANTHER" id="PTHR39173:SF1">
    <property type="entry name" value="ACETYLTRANSFERASE"/>
    <property type="match status" value="1"/>
</dbReference>
<dbReference type="SUPFAM" id="SSF55729">
    <property type="entry name" value="Acyl-CoA N-acyltransferases (Nat)"/>
    <property type="match status" value="1"/>
</dbReference>
<dbReference type="Pfam" id="PF00583">
    <property type="entry name" value="Acetyltransf_1"/>
    <property type="match status" value="1"/>
</dbReference>
<dbReference type="EMBL" id="AM420293">
    <property type="protein sequence ID" value="CAM00081.1"/>
    <property type="molecule type" value="Genomic_DNA"/>
</dbReference>
<evidence type="ECO:0000313" key="2">
    <source>
        <dbReference type="Proteomes" id="UP000006728"/>
    </source>
</evidence>
<dbReference type="GO" id="GO:0016747">
    <property type="term" value="F:acyltransferase activity, transferring groups other than amino-acyl groups"/>
    <property type="evidence" value="ECO:0007669"/>
    <property type="project" value="InterPro"/>
</dbReference>
<dbReference type="AlphaFoldDB" id="A4F7Q7"/>
<dbReference type="PROSITE" id="PS51186">
    <property type="entry name" value="GNAT"/>
    <property type="match status" value="1"/>
</dbReference>
<organism evidence="1 2">
    <name type="scientific">Saccharopolyspora erythraea (strain ATCC 11635 / DSM 40517 / JCM 4748 / NBRC 13426 / NCIMB 8594 / NRRL 2338)</name>
    <dbReference type="NCBI Taxonomy" id="405948"/>
    <lineage>
        <taxon>Bacteria</taxon>
        <taxon>Bacillati</taxon>
        <taxon>Actinomycetota</taxon>
        <taxon>Actinomycetes</taxon>
        <taxon>Pseudonocardiales</taxon>
        <taxon>Pseudonocardiaceae</taxon>
        <taxon>Saccharopolyspora</taxon>
    </lineage>
</organism>
<dbReference type="InterPro" id="IPR000182">
    <property type="entry name" value="GNAT_dom"/>
</dbReference>
<dbReference type="InterPro" id="IPR016181">
    <property type="entry name" value="Acyl_CoA_acyltransferase"/>
</dbReference>
<protein>
    <submittedName>
        <fullName evidence="1">Acetyltransferase, GNAT family</fullName>
    </submittedName>
</protein>